<dbReference type="InterPro" id="IPR009659">
    <property type="entry name" value="DUF1249"/>
</dbReference>
<gene>
    <name evidence="1" type="ORF">MNB_SUP05-5-566</name>
</gene>
<dbReference type="PANTHER" id="PTHR38774:SF1">
    <property type="entry name" value="CYTOPLASMIC PROTEIN"/>
    <property type="match status" value="1"/>
</dbReference>
<reference evidence="1" key="1">
    <citation type="submission" date="2016-10" db="EMBL/GenBank/DDBJ databases">
        <authorList>
            <person name="de Groot N.N."/>
        </authorList>
    </citation>
    <scope>NUCLEOTIDE SEQUENCE</scope>
</reference>
<evidence type="ECO:0008006" key="2">
    <source>
        <dbReference type="Google" id="ProtNLM"/>
    </source>
</evidence>
<sequence>MNDIIKQLYQSQQGKTYNQLNELFETNYAKILKLIPNIKKIKNDCIAQQHQTKPLYLFLEERTKYTGVYTLTHRFDNINKPDIRFKIYFDAKLVETLSICNDYKINQKHQFLNNCSDLEQKWELNYFLEKWFDYCLNQQYVF</sequence>
<protein>
    <recommendedName>
        <fullName evidence="2">DUF1249 domain-containing protein</fullName>
    </recommendedName>
</protein>
<name>A0A1W1CJ56_9ZZZZ</name>
<organism evidence="1">
    <name type="scientific">hydrothermal vent metagenome</name>
    <dbReference type="NCBI Taxonomy" id="652676"/>
    <lineage>
        <taxon>unclassified sequences</taxon>
        <taxon>metagenomes</taxon>
        <taxon>ecological metagenomes</taxon>
    </lineage>
</organism>
<dbReference type="Pfam" id="PF06853">
    <property type="entry name" value="DUF1249"/>
    <property type="match status" value="1"/>
</dbReference>
<dbReference type="PANTHER" id="PTHR38774">
    <property type="entry name" value="CYTOPLASMIC PROTEIN-RELATED"/>
    <property type="match status" value="1"/>
</dbReference>
<dbReference type="AlphaFoldDB" id="A0A1W1CJ56"/>
<evidence type="ECO:0000313" key="1">
    <source>
        <dbReference type="EMBL" id="SFV65752.1"/>
    </source>
</evidence>
<accession>A0A1W1CJ56</accession>
<dbReference type="EMBL" id="FPHJ01000049">
    <property type="protein sequence ID" value="SFV65752.1"/>
    <property type="molecule type" value="Genomic_DNA"/>
</dbReference>
<proteinExistence type="predicted"/>